<reference evidence="2" key="1">
    <citation type="submission" date="2020-02" db="EMBL/GenBank/DDBJ databases">
        <authorList>
            <person name="Palmer J.M."/>
        </authorList>
    </citation>
    <scope>NUCLEOTIDE SEQUENCE</scope>
    <source>
        <strain evidence="2">EPUS1.4</strain>
        <tissue evidence="2">Thallus</tissue>
    </source>
</reference>
<organism evidence="2 3">
    <name type="scientific">Endocarpon pusillum</name>
    <dbReference type="NCBI Taxonomy" id="364733"/>
    <lineage>
        <taxon>Eukaryota</taxon>
        <taxon>Fungi</taxon>
        <taxon>Dikarya</taxon>
        <taxon>Ascomycota</taxon>
        <taxon>Pezizomycotina</taxon>
        <taxon>Eurotiomycetes</taxon>
        <taxon>Chaetothyriomycetidae</taxon>
        <taxon>Verrucariales</taxon>
        <taxon>Verrucariaceae</taxon>
        <taxon>Endocarpon</taxon>
    </lineage>
</organism>
<gene>
    <name evidence="2" type="ORF">GJ744_012067</name>
</gene>
<evidence type="ECO:0000256" key="1">
    <source>
        <dbReference type="SAM" id="MobiDB-lite"/>
    </source>
</evidence>
<dbReference type="AlphaFoldDB" id="A0A8H7E0N6"/>
<protein>
    <submittedName>
        <fullName evidence="2">Uncharacterized protein</fullName>
    </submittedName>
</protein>
<proteinExistence type="predicted"/>
<name>A0A8H7E0N6_9EURO</name>
<accession>A0A8H7E0N6</accession>
<keyword evidence="3" id="KW-1185">Reference proteome</keyword>
<dbReference type="EMBL" id="JAACFV010000090">
    <property type="protein sequence ID" value="KAF7506259.1"/>
    <property type="molecule type" value="Genomic_DNA"/>
</dbReference>
<comment type="caution">
    <text evidence="2">The sequence shown here is derived from an EMBL/GenBank/DDBJ whole genome shotgun (WGS) entry which is preliminary data.</text>
</comment>
<evidence type="ECO:0000313" key="2">
    <source>
        <dbReference type="EMBL" id="KAF7506259.1"/>
    </source>
</evidence>
<sequence length="51" mass="5603">MARYLFVYDVGAGEKETVEEDDAFPPGVALGREEEMKGSQQIPKVDASLDN</sequence>
<dbReference type="Proteomes" id="UP000606974">
    <property type="component" value="Unassembled WGS sequence"/>
</dbReference>
<evidence type="ECO:0000313" key="3">
    <source>
        <dbReference type="Proteomes" id="UP000606974"/>
    </source>
</evidence>
<feature type="region of interest" description="Disordered" evidence="1">
    <location>
        <begin position="32"/>
        <end position="51"/>
    </location>
</feature>